<evidence type="ECO:0000313" key="2">
    <source>
        <dbReference type="EMBL" id="CAH0561203.1"/>
    </source>
</evidence>
<evidence type="ECO:0000256" key="1">
    <source>
        <dbReference type="SAM" id="Phobius"/>
    </source>
</evidence>
<name>A0A9P0BET6_BRAAE</name>
<proteinExistence type="predicted"/>
<keyword evidence="1" id="KW-1133">Transmembrane helix</keyword>
<evidence type="ECO:0000313" key="3">
    <source>
        <dbReference type="Proteomes" id="UP001154078"/>
    </source>
</evidence>
<keyword evidence="3" id="KW-1185">Reference proteome</keyword>
<accession>A0A9P0BET6</accession>
<feature type="transmembrane region" description="Helical" evidence="1">
    <location>
        <begin position="28"/>
        <end position="57"/>
    </location>
</feature>
<organism evidence="2 3">
    <name type="scientific">Brassicogethes aeneus</name>
    <name type="common">Rape pollen beetle</name>
    <name type="synonym">Meligethes aeneus</name>
    <dbReference type="NCBI Taxonomy" id="1431903"/>
    <lineage>
        <taxon>Eukaryota</taxon>
        <taxon>Metazoa</taxon>
        <taxon>Ecdysozoa</taxon>
        <taxon>Arthropoda</taxon>
        <taxon>Hexapoda</taxon>
        <taxon>Insecta</taxon>
        <taxon>Pterygota</taxon>
        <taxon>Neoptera</taxon>
        <taxon>Endopterygota</taxon>
        <taxon>Coleoptera</taxon>
        <taxon>Polyphaga</taxon>
        <taxon>Cucujiformia</taxon>
        <taxon>Nitidulidae</taxon>
        <taxon>Meligethinae</taxon>
        <taxon>Brassicogethes</taxon>
    </lineage>
</organism>
<keyword evidence="1" id="KW-0812">Transmembrane</keyword>
<dbReference type="AlphaFoldDB" id="A0A9P0BET6"/>
<dbReference type="OrthoDB" id="6716755at2759"/>
<feature type="transmembrane region" description="Helical" evidence="1">
    <location>
        <begin position="69"/>
        <end position="97"/>
    </location>
</feature>
<keyword evidence="1" id="KW-0472">Membrane</keyword>
<protein>
    <submittedName>
        <fullName evidence="2">Uncharacterized protein</fullName>
    </submittedName>
</protein>
<dbReference type="Proteomes" id="UP001154078">
    <property type="component" value="Chromosome 7"/>
</dbReference>
<dbReference type="EMBL" id="OV121138">
    <property type="protein sequence ID" value="CAH0561203.1"/>
    <property type="molecule type" value="Genomic_DNA"/>
</dbReference>
<reference evidence="2" key="1">
    <citation type="submission" date="2021-12" db="EMBL/GenBank/DDBJ databases">
        <authorList>
            <person name="King R."/>
        </authorList>
    </citation>
    <scope>NUCLEOTIDE SEQUENCE</scope>
</reference>
<gene>
    <name evidence="2" type="ORF">MELIAE_LOCUS10790</name>
</gene>
<sequence length="109" mass="12407">MEVLPENVRLNLEKIRTKIVQFSIERPYTALAFIITLCVMILPLITISVLMPLVFLVHFSTYVSNYGMIYVMYIILFQGIIVVTILITLFLAAFALASSLSVIHSYKFS</sequence>